<reference evidence="2 3" key="1">
    <citation type="journal article" date="2015" name="Nature">
        <title>rRNA introns, odd ribosomes, and small enigmatic genomes across a large radiation of phyla.</title>
        <authorList>
            <person name="Brown C.T."/>
            <person name="Hug L.A."/>
            <person name="Thomas B.C."/>
            <person name="Sharon I."/>
            <person name="Castelle C.J."/>
            <person name="Singh A."/>
            <person name="Wilkins M.J."/>
            <person name="Williams K.H."/>
            <person name="Banfield J.F."/>
        </authorList>
    </citation>
    <scope>NUCLEOTIDE SEQUENCE [LARGE SCALE GENOMIC DNA]</scope>
</reference>
<protein>
    <submittedName>
        <fullName evidence="2">Uncharacterized protein</fullName>
    </submittedName>
</protein>
<accession>A0A0G0VSF0</accession>
<proteinExistence type="predicted"/>
<sequence length="177" mass="19873">MNNNLEQSNSIDGLDKLISKEKQKQGHSIWGNLIISLILPPFSTLWVLYQVWKNNTLHLLLPAMTILYSVLFGLYSYLTLSSPKAFTAVFAGKIENSAILPQGHNFLITILAILLTVVGIIGGLYTRNKAKREDRLSTLMILLLVVILVFQFWISLRELTWVNSVINGSLGNLYQGL</sequence>
<evidence type="ECO:0000313" key="3">
    <source>
        <dbReference type="Proteomes" id="UP000034493"/>
    </source>
</evidence>
<evidence type="ECO:0000256" key="1">
    <source>
        <dbReference type="SAM" id="Phobius"/>
    </source>
</evidence>
<keyword evidence="1" id="KW-1133">Transmembrane helix</keyword>
<feature type="transmembrane region" description="Helical" evidence="1">
    <location>
        <begin position="29"/>
        <end position="52"/>
    </location>
</feature>
<feature type="transmembrane region" description="Helical" evidence="1">
    <location>
        <begin position="59"/>
        <end position="78"/>
    </location>
</feature>
<gene>
    <name evidence="2" type="ORF">UU56_C0014G0008</name>
</gene>
<keyword evidence="1" id="KW-0812">Transmembrane</keyword>
<feature type="transmembrane region" description="Helical" evidence="1">
    <location>
        <begin position="136"/>
        <end position="154"/>
    </location>
</feature>
<name>A0A0G0VSF0_9BACT</name>
<dbReference type="Proteomes" id="UP000034493">
    <property type="component" value="Unassembled WGS sequence"/>
</dbReference>
<comment type="caution">
    <text evidence="2">The sequence shown here is derived from an EMBL/GenBank/DDBJ whole genome shotgun (WGS) entry which is preliminary data.</text>
</comment>
<keyword evidence="1" id="KW-0472">Membrane</keyword>
<dbReference type="EMBL" id="LCBC01000014">
    <property type="protein sequence ID" value="KKS03809.1"/>
    <property type="molecule type" value="Genomic_DNA"/>
</dbReference>
<organism evidence="2 3">
    <name type="scientific">Candidatus Curtissbacteria bacterium GW2011_GWA2_41_24</name>
    <dbReference type="NCBI Taxonomy" id="1618411"/>
    <lineage>
        <taxon>Bacteria</taxon>
        <taxon>Candidatus Curtissiibacteriota</taxon>
    </lineage>
</organism>
<feature type="transmembrane region" description="Helical" evidence="1">
    <location>
        <begin position="106"/>
        <end position="124"/>
    </location>
</feature>
<evidence type="ECO:0000313" key="2">
    <source>
        <dbReference type="EMBL" id="KKS03809.1"/>
    </source>
</evidence>
<dbReference type="AlphaFoldDB" id="A0A0G0VSF0"/>